<dbReference type="InterPro" id="IPR000792">
    <property type="entry name" value="Tscrpt_reg_LuxR_C"/>
</dbReference>
<proteinExistence type="predicted"/>
<reference evidence="5 6" key="1">
    <citation type="submission" date="2018-07" db="EMBL/GenBank/DDBJ databases">
        <title>Genomic Encyclopedia of Type Strains, Phase IV (KMG-IV): sequencing the most valuable type-strain genomes for metagenomic binning, comparative biology and taxonomic classification.</title>
        <authorList>
            <person name="Goeker M."/>
        </authorList>
    </citation>
    <scope>NUCLEOTIDE SEQUENCE [LARGE SCALE GENOMIC DNA]</scope>
    <source>
        <strain evidence="5 6">DSM 21352</strain>
    </source>
</reference>
<organism evidence="5 6">
    <name type="scientific">Pseudacidovorax intermedius</name>
    <dbReference type="NCBI Taxonomy" id="433924"/>
    <lineage>
        <taxon>Bacteria</taxon>
        <taxon>Pseudomonadati</taxon>
        <taxon>Pseudomonadota</taxon>
        <taxon>Betaproteobacteria</taxon>
        <taxon>Burkholderiales</taxon>
        <taxon>Comamonadaceae</taxon>
        <taxon>Pseudacidovorax</taxon>
    </lineage>
</organism>
<name>A0A370F4Q0_9BURK</name>
<comment type="caution">
    <text evidence="5">The sequence shown here is derived from an EMBL/GenBank/DDBJ whole genome shotgun (WGS) entry which is preliminary data.</text>
</comment>
<evidence type="ECO:0000256" key="2">
    <source>
        <dbReference type="ARBA" id="ARBA00023125"/>
    </source>
</evidence>
<dbReference type="GO" id="GO:0003677">
    <property type="term" value="F:DNA binding"/>
    <property type="evidence" value="ECO:0007669"/>
    <property type="project" value="UniProtKB-KW"/>
</dbReference>
<keyword evidence="3" id="KW-0804">Transcription</keyword>
<dbReference type="GO" id="GO:0006355">
    <property type="term" value="P:regulation of DNA-templated transcription"/>
    <property type="evidence" value="ECO:0007669"/>
    <property type="project" value="InterPro"/>
</dbReference>
<dbReference type="CDD" id="cd06170">
    <property type="entry name" value="LuxR_C_like"/>
    <property type="match status" value="1"/>
</dbReference>
<evidence type="ECO:0000256" key="1">
    <source>
        <dbReference type="ARBA" id="ARBA00023015"/>
    </source>
</evidence>
<protein>
    <submittedName>
        <fullName evidence="5">Regulatory LuxR family protein</fullName>
    </submittedName>
</protein>
<evidence type="ECO:0000313" key="6">
    <source>
        <dbReference type="Proteomes" id="UP000255265"/>
    </source>
</evidence>
<evidence type="ECO:0000313" key="5">
    <source>
        <dbReference type="EMBL" id="RDI18162.1"/>
    </source>
</evidence>
<dbReference type="PANTHER" id="PTHR44688">
    <property type="entry name" value="DNA-BINDING TRANSCRIPTIONAL ACTIVATOR DEVR_DOSR"/>
    <property type="match status" value="1"/>
</dbReference>
<dbReference type="Gene3D" id="1.10.10.10">
    <property type="entry name" value="Winged helix-like DNA-binding domain superfamily/Winged helix DNA-binding domain"/>
    <property type="match status" value="1"/>
</dbReference>
<gene>
    <name evidence="5" type="ORF">DFR41_11578</name>
</gene>
<dbReference type="STRING" id="433924.NS331_04435"/>
<dbReference type="PANTHER" id="PTHR44688:SF16">
    <property type="entry name" value="DNA-BINDING TRANSCRIPTIONAL ACTIVATOR DEVR_DOSR"/>
    <property type="match status" value="1"/>
</dbReference>
<dbReference type="Pfam" id="PF00196">
    <property type="entry name" value="GerE"/>
    <property type="match status" value="1"/>
</dbReference>
<dbReference type="InterPro" id="IPR036388">
    <property type="entry name" value="WH-like_DNA-bd_sf"/>
</dbReference>
<feature type="domain" description="HTH luxR-type" evidence="4">
    <location>
        <begin position="194"/>
        <end position="259"/>
    </location>
</feature>
<sequence>MRTWSPALPAGESAHALLAARMPEVVPALGDAAFGPRLLQAVAATLPVASFSIYRTGARPAIFISGSLGVPDTTRDCWRAYLSGPVQHDRTFRDGETAPLRMCHITAGEVPPEHRAKVYDAHGVRERVSVVEREPSADGALFAVNFYRHDGQRPLADAQLADFGEAGALLMALARKHVVLASPPQEAAGQAQRLLAHCPELTSRELEVCLRLLRGMTQEGIAADLGLALPTVKTYRNRAFARLGIHFRSELFALMLEAGEGAAAAR</sequence>
<evidence type="ECO:0000259" key="4">
    <source>
        <dbReference type="PROSITE" id="PS50043"/>
    </source>
</evidence>
<dbReference type="InterPro" id="IPR016032">
    <property type="entry name" value="Sig_transdc_resp-reg_C-effctor"/>
</dbReference>
<keyword evidence="6" id="KW-1185">Reference proteome</keyword>
<dbReference type="PRINTS" id="PR00038">
    <property type="entry name" value="HTHLUXR"/>
</dbReference>
<dbReference type="RefSeq" id="WP_211322659.1">
    <property type="nucleotide sequence ID" value="NZ_QQAV01000015.1"/>
</dbReference>
<accession>A0A370F4Q0</accession>
<evidence type="ECO:0000256" key="3">
    <source>
        <dbReference type="ARBA" id="ARBA00023163"/>
    </source>
</evidence>
<keyword evidence="1" id="KW-0805">Transcription regulation</keyword>
<dbReference type="Proteomes" id="UP000255265">
    <property type="component" value="Unassembled WGS sequence"/>
</dbReference>
<dbReference type="SMART" id="SM00421">
    <property type="entry name" value="HTH_LUXR"/>
    <property type="match status" value="1"/>
</dbReference>
<dbReference type="SUPFAM" id="SSF46894">
    <property type="entry name" value="C-terminal effector domain of the bipartite response regulators"/>
    <property type="match status" value="1"/>
</dbReference>
<dbReference type="AlphaFoldDB" id="A0A370F4Q0"/>
<keyword evidence="2" id="KW-0238">DNA-binding</keyword>
<dbReference type="PROSITE" id="PS50043">
    <property type="entry name" value="HTH_LUXR_2"/>
    <property type="match status" value="1"/>
</dbReference>
<dbReference type="EMBL" id="QQAV01000015">
    <property type="protein sequence ID" value="RDI18162.1"/>
    <property type="molecule type" value="Genomic_DNA"/>
</dbReference>